<dbReference type="NCBIfam" id="TIGR03564">
    <property type="entry name" value="F420_MSMEG_4879"/>
    <property type="match status" value="1"/>
</dbReference>
<evidence type="ECO:0000256" key="1">
    <source>
        <dbReference type="ARBA" id="ARBA00023002"/>
    </source>
</evidence>
<feature type="domain" description="Luciferase-like" evidence="2">
    <location>
        <begin position="11"/>
        <end position="266"/>
    </location>
</feature>
<dbReference type="Proteomes" id="UP000741013">
    <property type="component" value="Unassembled WGS sequence"/>
</dbReference>
<organism evidence="3 4">
    <name type="scientific">Amycolatopsis magusensis</name>
    <dbReference type="NCBI Taxonomy" id="882444"/>
    <lineage>
        <taxon>Bacteria</taxon>
        <taxon>Bacillati</taxon>
        <taxon>Actinomycetota</taxon>
        <taxon>Actinomycetes</taxon>
        <taxon>Pseudonocardiales</taxon>
        <taxon>Pseudonocardiaceae</taxon>
        <taxon>Amycolatopsis</taxon>
    </lineage>
</organism>
<dbReference type="Pfam" id="PF00296">
    <property type="entry name" value="Bac_luciferase"/>
    <property type="match status" value="1"/>
</dbReference>
<proteinExistence type="predicted"/>
<dbReference type="InterPro" id="IPR019910">
    <property type="entry name" value="Lucif-like_OxRdtase_MSMEG_4879"/>
</dbReference>
<dbReference type="RefSeq" id="WP_209668612.1">
    <property type="nucleotide sequence ID" value="NZ_JAGGMS010000001.1"/>
</dbReference>
<dbReference type="PANTHER" id="PTHR43244">
    <property type="match status" value="1"/>
</dbReference>
<protein>
    <submittedName>
        <fullName evidence="3">F420-dependent oxidoreductase-like protein</fullName>
    </submittedName>
</protein>
<dbReference type="SUPFAM" id="SSF51679">
    <property type="entry name" value="Bacterial luciferase-like"/>
    <property type="match status" value="1"/>
</dbReference>
<evidence type="ECO:0000313" key="3">
    <source>
        <dbReference type="EMBL" id="MBP2185765.1"/>
    </source>
</evidence>
<comment type="caution">
    <text evidence="3">The sequence shown here is derived from an EMBL/GenBank/DDBJ whole genome shotgun (WGS) entry which is preliminary data.</text>
</comment>
<dbReference type="EMBL" id="JAGGMS010000001">
    <property type="protein sequence ID" value="MBP2185765.1"/>
    <property type="molecule type" value="Genomic_DNA"/>
</dbReference>
<evidence type="ECO:0000313" key="4">
    <source>
        <dbReference type="Proteomes" id="UP000741013"/>
    </source>
</evidence>
<gene>
    <name evidence="3" type="ORF">JOM49_007291</name>
</gene>
<keyword evidence="1" id="KW-0560">Oxidoreductase</keyword>
<reference evidence="3 4" key="1">
    <citation type="submission" date="2021-03" db="EMBL/GenBank/DDBJ databases">
        <title>Sequencing the genomes of 1000 actinobacteria strains.</title>
        <authorList>
            <person name="Klenk H.-P."/>
        </authorList>
    </citation>
    <scope>NUCLEOTIDE SEQUENCE [LARGE SCALE GENOMIC DNA]</scope>
    <source>
        <strain evidence="3 4">DSM 45510</strain>
    </source>
</reference>
<dbReference type="PANTHER" id="PTHR43244:SF1">
    <property type="entry name" value="5,10-METHYLENETETRAHYDROMETHANOPTERIN REDUCTASE"/>
    <property type="match status" value="1"/>
</dbReference>
<dbReference type="InterPro" id="IPR011251">
    <property type="entry name" value="Luciferase-like_dom"/>
</dbReference>
<name>A0ABS4Q3S5_9PSEU</name>
<dbReference type="Gene3D" id="3.20.20.30">
    <property type="entry name" value="Luciferase-like domain"/>
    <property type="match status" value="1"/>
</dbReference>
<dbReference type="CDD" id="cd01097">
    <property type="entry name" value="Tetrahydromethanopterin_reductase"/>
    <property type="match status" value="1"/>
</dbReference>
<dbReference type="InterPro" id="IPR050564">
    <property type="entry name" value="F420-G6PD/mer"/>
</dbReference>
<sequence>MRIGQHILTSGATTAAEFGANAAEAKARGYDSGWTNQQPGSWDPLAVLAAMPDSPPELGTAVVPTYPRHPVVMATEALTAQALTGGKLTLGIGPSHEWVVTEQLGLPYESPARHTREYLEVLRPLLRGEHVKYAGRFFTVDTQLTISAPEPPVLISALGPRMLDVARELADGTIALWVQPALVADYLVPRLGEDARVVVGVTVSITTDADGVRENSARELAIINELPAYRAILDRGGLSGPADTVIAGTEEEVAAELRRFADAGATDLIVNAVGNPRERARALDFVPRVFAG</sequence>
<accession>A0ABS4Q3S5</accession>
<dbReference type="InterPro" id="IPR036661">
    <property type="entry name" value="Luciferase-like_sf"/>
</dbReference>
<evidence type="ECO:0000259" key="2">
    <source>
        <dbReference type="Pfam" id="PF00296"/>
    </source>
</evidence>
<keyword evidence="4" id="KW-1185">Reference proteome</keyword>